<keyword evidence="1" id="KW-0238">DNA-binding</keyword>
<dbReference type="InterPro" id="IPR006119">
    <property type="entry name" value="Resolv_N"/>
</dbReference>
<dbReference type="SMART" id="SM00857">
    <property type="entry name" value="Resolvase"/>
    <property type="match status" value="1"/>
</dbReference>
<reference evidence="4 5" key="1">
    <citation type="submission" date="2020-08" db="EMBL/GenBank/DDBJ databases">
        <title>Dyella sp. G9 isolated from forest soil.</title>
        <authorList>
            <person name="Fu J."/>
            <person name="Qiu L."/>
        </authorList>
    </citation>
    <scope>NUCLEOTIDE SEQUENCE [LARGE SCALE GENOMIC DNA]</scope>
    <source>
        <strain evidence="4 5">G9</strain>
    </source>
</reference>
<accession>A0A7G8Q8Y3</accession>
<proteinExistence type="predicted"/>
<organism evidence="4 5">
    <name type="scientific">Dyella telluris</name>
    <dbReference type="NCBI Taxonomy" id="2763498"/>
    <lineage>
        <taxon>Bacteria</taxon>
        <taxon>Pseudomonadati</taxon>
        <taxon>Pseudomonadota</taxon>
        <taxon>Gammaproteobacteria</taxon>
        <taxon>Lysobacterales</taxon>
        <taxon>Rhodanobacteraceae</taxon>
        <taxon>Dyella</taxon>
    </lineage>
</organism>
<protein>
    <submittedName>
        <fullName evidence="4">Recombinase family protein</fullName>
    </submittedName>
</protein>
<sequence>MSTPAFIAYYRVSTTTQGQSGLGLDAQRAAVKAYVQSVGGVLVGEYKEVESGAIDDRMELKAALKQCRTRKAMLVIAKLDRLARSVHFISELLQSGVEFVAADMPHANKLTIHIIAAVAEYEREVIAQRTKASLAAAKARGIRLGNPNASSQSKRASDEARRLADDYTKGILPLIQVLYAQGATSYSRLAKSLEASGVSTQRGGRWTASGVRNIIMRSRNL</sequence>
<dbReference type="Gene3D" id="3.40.50.1390">
    <property type="entry name" value="Resolvase, N-terminal catalytic domain"/>
    <property type="match status" value="1"/>
</dbReference>
<feature type="domain" description="Resolvase/invertase-type recombinase catalytic" evidence="3">
    <location>
        <begin position="5"/>
        <end position="141"/>
    </location>
</feature>
<gene>
    <name evidence="4" type="ORF">H8F01_09105</name>
</gene>
<evidence type="ECO:0000256" key="1">
    <source>
        <dbReference type="ARBA" id="ARBA00023125"/>
    </source>
</evidence>
<dbReference type="GO" id="GO:0000150">
    <property type="term" value="F:DNA strand exchange activity"/>
    <property type="evidence" value="ECO:0007669"/>
    <property type="project" value="InterPro"/>
</dbReference>
<dbReference type="EMBL" id="CP060412">
    <property type="protein sequence ID" value="QNK03241.1"/>
    <property type="molecule type" value="Genomic_DNA"/>
</dbReference>
<dbReference type="Pfam" id="PF00239">
    <property type="entry name" value="Resolvase"/>
    <property type="match status" value="1"/>
</dbReference>
<evidence type="ECO:0000313" key="4">
    <source>
        <dbReference type="EMBL" id="QNK03241.1"/>
    </source>
</evidence>
<dbReference type="KEGG" id="dtl:H8F01_09105"/>
<evidence type="ECO:0000259" key="3">
    <source>
        <dbReference type="PROSITE" id="PS51736"/>
    </source>
</evidence>
<evidence type="ECO:0000313" key="5">
    <source>
        <dbReference type="Proteomes" id="UP000515873"/>
    </source>
</evidence>
<dbReference type="CDD" id="cd03768">
    <property type="entry name" value="SR_ResInv"/>
    <property type="match status" value="1"/>
</dbReference>
<dbReference type="RefSeq" id="WP_187058711.1">
    <property type="nucleotide sequence ID" value="NZ_CP060412.1"/>
</dbReference>
<dbReference type="PANTHER" id="PTHR30461:SF2">
    <property type="entry name" value="SERINE RECOMBINASE PINE-RELATED"/>
    <property type="match status" value="1"/>
</dbReference>
<dbReference type="InterPro" id="IPR050639">
    <property type="entry name" value="SSR_resolvase"/>
</dbReference>
<dbReference type="GO" id="GO:0003677">
    <property type="term" value="F:DNA binding"/>
    <property type="evidence" value="ECO:0007669"/>
    <property type="project" value="UniProtKB-KW"/>
</dbReference>
<dbReference type="Proteomes" id="UP000515873">
    <property type="component" value="Chromosome"/>
</dbReference>
<evidence type="ECO:0000256" key="2">
    <source>
        <dbReference type="ARBA" id="ARBA00023172"/>
    </source>
</evidence>
<name>A0A7G8Q8Y3_9GAMM</name>
<dbReference type="PANTHER" id="PTHR30461">
    <property type="entry name" value="DNA-INVERTASE FROM LAMBDOID PROPHAGE"/>
    <property type="match status" value="1"/>
</dbReference>
<dbReference type="SUPFAM" id="SSF53041">
    <property type="entry name" value="Resolvase-like"/>
    <property type="match status" value="1"/>
</dbReference>
<dbReference type="PROSITE" id="PS51736">
    <property type="entry name" value="RECOMBINASES_3"/>
    <property type="match status" value="1"/>
</dbReference>
<dbReference type="AlphaFoldDB" id="A0A7G8Q8Y3"/>
<keyword evidence="5" id="KW-1185">Reference proteome</keyword>
<dbReference type="InterPro" id="IPR036162">
    <property type="entry name" value="Resolvase-like_N_sf"/>
</dbReference>
<keyword evidence="2" id="KW-0233">DNA recombination</keyword>